<feature type="compositionally biased region" description="Acidic residues" evidence="1">
    <location>
        <begin position="538"/>
        <end position="554"/>
    </location>
</feature>
<protein>
    <recommendedName>
        <fullName evidence="2">UspA domain-containing protein</fullName>
    </recommendedName>
</protein>
<dbReference type="CDD" id="cd23659">
    <property type="entry name" value="USP_At3g01520-like"/>
    <property type="match status" value="1"/>
</dbReference>
<dbReference type="AlphaFoldDB" id="A0AAD4LQ00"/>
<evidence type="ECO:0000259" key="2">
    <source>
        <dbReference type="Pfam" id="PF00582"/>
    </source>
</evidence>
<dbReference type="Proteomes" id="UP001201163">
    <property type="component" value="Unassembled WGS sequence"/>
</dbReference>
<feature type="compositionally biased region" description="Basic and acidic residues" evidence="1">
    <location>
        <begin position="138"/>
        <end position="156"/>
    </location>
</feature>
<dbReference type="InterPro" id="IPR006015">
    <property type="entry name" value="Universal_stress_UspA"/>
</dbReference>
<sequence>MVERHRDQRPHSSRRLSWRSVYGGANSKDKEKDQPASALASPQEGVELVSYATRSLSSSAASLPSSTSPQQPSNVPMSRTNSISENSSPATSRPTTPLFSRWSPSNPPLPLASSGSFGRMSFSSVMGGLSSLALTRTSTDDGRGRSHSKAKGENGQRARSSSNASRAGHDVSASSVRSRSTSPFHFRRSRARDPSPASDAESDTESTRGRPRSAYISDDESQGDGDSYNGSDSEEEWPDNDQFDPVTEANTEKNALVAAEVTDPDPLEISDPLGEGVNVVVPPEPYFPTTLNQTSPRGPRRRKSTRPEPLPLVTGRPVFQRDRCTITLTQGDPSRALRNGGRRPRRYVIASDLSDESRYAVEWGIGTVLRDVDPPSAAAGERATKLRSQQERQGLAYILCRQATSVLQRTRLNVSISCEAWHAKNARHMILDIVDYMEPLMLIVGSRGVNQLKGILLGSTSHYLIQKCSVPVMVARRRLKRPPRRSAHLAKHRARVSLAEAAGIERVTQRVDEEVANMRDQIERSEDRESERMRVQEEDREGENDGEGEPDAEVEGSAHGPARSSSMMSS</sequence>
<comment type="caution">
    <text evidence="3">The sequence shown here is derived from an EMBL/GenBank/DDBJ whole genome shotgun (WGS) entry which is preliminary data.</text>
</comment>
<feature type="compositionally biased region" description="Low complexity" evidence="1">
    <location>
        <begin position="55"/>
        <end position="73"/>
    </location>
</feature>
<name>A0AAD4LQ00_9AGAM</name>
<dbReference type="PANTHER" id="PTHR46100:SF4">
    <property type="entry name" value="USPA DOMAIN-CONTAINING PROTEIN"/>
    <property type="match status" value="1"/>
</dbReference>
<dbReference type="Gene3D" id="3.40.50.12370">
    <property type="match status" value="1"/>
</dbReference>
<dbReference type="PANTHER" id="PTHR46100">
    <property type="entry name" value="IMP2'P"/>
    <property type="match status" value="1"/>
</dbReference>
<dbReference type="InterPro" id="IPR006016">
    <property type="entry name" value="UspA"/>
</dbReference>
<evidence type="ECO:0000313" key="4">
    <source>
        <dbReference type="Proteomes" id="UP001201163"/>
    </source>
</evidence>
<dbReference type="SUPFAM" id="SSF52402">
    <property type="entry name" value="Adenine nucleotide alpha hydrolases-like"/>
    <property type="match status" value="1"/>
</dbReference>
<evidence type="ECO:0000313" key="3">
    <source>
        <dbReference type="EMBL" id="KAH8998518.1"/>
    </source>
</evidence>
<feature type="region of interest" description="Disordered" evidence="1">
    <location>
        <begin position="286"/>
        <end position="314"/>
    </location>
</feature>
<feature type="compositionally biased region" description="Basic and acidic residues" evidence="1">
    <location>
        <begin position="518"/>
        <end position="537"/>
    </location>
</feature>
<feature type="compositionally biased region" description="Basic and acidic residues" evidence="1">
    <location>
        <begin position="1"/>
        <end position="10"/>
    </location>
</feature>
<feature type="domain" description="UspA" evidence="2">
    <location>
        <begin position="346"/>
        <end position="476"/>
    </location>
</feature>
<feature type="compositionally biased region" description="Low complexity" evidence="1">
    <location>
        <begin position="157"/>
        <end position="182"/>
    </location>
</feature>
<dbReference type="EMBL" id="JAKELL010000005">
    <property type="protein sequence ID" value="KAH8998518.1"/>
    <property type="molecule type" value="Genomic_DNA"/>
</dbReference>
<organism evidence="3 4">
    <name type="scientific">Lactarius akahatsu</name>
    <dbReference type="NCBI Taxonomy" id="416441"/>
    <lineage>
        <taxon>Eukaryota</taxon>
        <taxon>Fungi</taxon>
        <taxon>Dikarya</taxon>
        <taxon>Basidiomycota</taxon>
        <taxon>Agaricomycotina</taxon>
        <taxon>Agaricomycetes</taxon>
        <taxon>Russulales</taxon>
        <taxon>Russulaceae</taxon>
        <taxon>Lactarius</taxon>
    </lineage>
</organism>
<keyword evidence="4" id="KW-1185">Reference proteome</keyword>
<feature type="region of interest" description="Disordered" evidence="1">
    <location>
        <begin position="1"/>
        <end position="122"/>
    </location>
</feature>
<proteinExistence type="predicted"/>
<evidence type="ECO:0000256" key="1">
    <source>
        <dbReference type="SAM" id="MobiDB-lite"/>
    </source>
</evidence>
<dbReference type="PRINTS" id="PR01438">
    <property type="entry name" value="UNVRSLSTRESS"/>
</dbReference>
<accession>A0AAD4LQ00</accession>
<feature type="region of interest" description="Disordered" evidence="1">
    <location>
        <begin position="518"/>
        <end position="570"/>
    </location>
</feature>
<dbReference type="Pfam" id="PF00582">
    <property type="entry name" value="Usp"/>
    <property type="match status" value="1"/>
</dbReference>
<feature type="region of interest" description="Disordered" evidence="1">
    <location>
        <begin position="134"/>
        <end position="246"/>
    </location>
</feature>
<feature type="compositionally biased region" description="Acidic residues" evidence="1">
    <location>
        <begin position="232"/>
        <end position="242"/>
    </location>
</feature>
<gene>
    <name evidence="3" type="ORF">EDB92DRAFT_1835615</name>
</gene>
<feature type="compositionally biased region" description="Polar residues" evidence="1">
    <location>
        <begin position="74"/>
        <end position="98"/>
    </location>
</feature>
<reference evidence="3" key="1">
    <citation type="submission" date="2022-01" db="EMBL/GenBank/DDBJ databases">
        <title>Comparative genomics reveals a dynamic genome evolution in the ectomycorrhizal milk-cap (Lactarius) mushrooms.</title>
        <authorList>
            <consortium name="DOE Joint Genome Institute"/>
            <person name="Lebreton A."/>
            <person name="Tang N."/>
            <person name="Kuo A."/>
            <person name="LaButti K."/>
            <person name="Drula E."/>
            <person name="Barry K."/>
            <person name="Clum A."/>
            <person name="Lipzen A."/>
            <person name="Mousain D."/>
            <person name="Ng V."/>
            <person name="Wang R."/>
            <person name="Wang X."/>
            <person name="Dai Y."/>
            <person name="Henrissat B."/>
            <person name="Grigoriev I.V."/>
            <person name="Guerin-Laguette A."/>
            <person name="Yu F."/>
            <person name="Martin F.M."/>
        </authorList>
    </citation>
    <scope>NUCLEOTIDE SEQUENCE</scope>
    <source>
        <strain evidence="3">QP</strain>
    </source>
</reference>
<feature type="compositionally biased region" description="Low complexity" evidence="1">
    <location>
        <begin position="111"/>
        <end position="122"/>
    </location>
</feature>